<dbReference type="EMBL" id="JAIUJS010000002">
    <property type="protein sequence ID" value="MCA0152635.1"/>
    <property type="molecule type" value="Genomic_DNA"/>
</dbReference>
<reference evidence="2" key="1">
    <citation type="submission" date="2023-07" db="EMBL/GenBank/DDBJ databases">
        <authorList>
            <person name="Yue Y."/>
        </authorList>
    </citation>
    <scope>NUCLEOTIDE SEQUENCE [LARGE SCALE GENOMIC DNA]</scope>
    <source>
        <strain evidence="2">2Y89</strain>
    </source>
</reference>
<proteinExistence type="predicted"/>
<sequence>MANNINTIVVVTDFVINQDLIAKTLCIQKEEQKGCNGKCQLNKQLKEANNQGENQPLQIKNRIELSYFILTKKESSIISKNYFIDYTKNKFIHHQDVIPLEIIRKILHPPKAFA</sequence>
<evidence type="ECO:0000313" key="2">
    <source>
        <dbReference type="Proteomes" id="UP001198402"/>
    </source>
</evidence>
<dbReference type="RefSeq" id="WP_224477558.1">
    <property type="nucleotide sequence ID" value="NZ_JAIUJS010000002.1"/>
</dbReference>
<evidence type="ECO:0000313" key="1">
    <source>
        <dbReference type="EMBL" id="MCA0152635.1"/>
    </source>
</evidence>
<keyword evidence="2" id="KW-1185">Reference proteome</keyword>
<name>A0ABS7XYA4_9FLAO</name>
<comment type="caution">
    <text evidence="1">The sequence shown here is derived from an EMBL/GenBank/DDBJ whole genome shotgun (WGS) entry which is preliminary data.</text>
</comment>
<dbReference type="Proteomes" id="UP001198402">
    <property type="component" value="Unassembled WGS sequence"/>
</dbReference>
<organism evidence="1 2">
    <name type="scientific">Winogradskyella vincentii</name>
    <dbReference type="NCBI Taxonomy" id="2877122"/>
    <lineage>
        <taxon>Bacteria</taxon>
        <taxon>Pseudomonadati</taxon>
        <taxon>Bacteroidota</taxon>
        <taxon>Flavobacteriia</taxon>
        <taxon>Flavobacteriales</taxon>
        <taxon>Flavobacteriaceae</taxon>
        <taxon>Winogradskyella</taxon>
    </lineage>
</organism>
<accession>A0ABS7XYA4</accession>
<gene>
    <name evidence="1" type="ORF">LBV24_05365</name>
</gene>
<protein>
    <submittedName>
        <fullName evidence="1">Uncharacterized protein</fullName>
    </submittedName>
</protein>